<sequence length="492" mass="53495">MAAAMEAEVLEPLALRYSDLLLLSSSPSGASSLPSQELGRLESLSSRVMEALGPSGPGLLCVTDVPGAPAMCRALLPLARKLALLAGCDRTRVLKSHGLGTDVPLKNPDRNVSSFAGQLKYTRDPSLEVHSSLAKHQHENGHILEENRKDIQDVFDDSEFSQLGDAFKDLGFCMMELGLRLAQLCDSKMGSQELELSMLEACTAKGRLIHYHSNLDNVILKEIKKRAKGSGRKPSVIHRSVPQGSRAVGMSNPLNSGKELQNKQDGPKHLGGESNAVTVGCRTSLSDLWQQWHYDYGIFTVLTSPMFLCLDDAPQADLNGTSCIPSSQECSPPDGHTCLQLLDSTANKVLMVKAPLESFIIQVGESADILSNGRLRSTLHSVCRPAGLRGLSRETFVVFLQPAWDKTFSPPDHVLACGKELASSEEVRAGHGEKNSSNFQLMADENSYNLKEEILKAVPPLCSRLRASMTFAEFSRETTKQYYGGSGTQSIR</sequence>
<dbReference type="Gene3D" id="2.60.120.330">
    <property type="entry name" value="B-lactam Antibiotic, Isopenicillin N Synthase, Chain"/>
    <property type="match status" value="1"/>
</dbReference>
<feature type="compositionally biased region" description="Basic and acidic residues" evidence="1">
    <location>
        <begin position="260"/>
        <end position="271"/>
    </location>
</feature>
<accession>A0A843VE88</accession>
<evidence type="ECO:0008006" key="4">
    <source>
        <dbReference type="Google" id="ProtNLM"/>
    </source>
</evidence>
<dbReference type="OrthoDB" id="438224at2759"/>
<dbReference type="PANTHER" id="PTHR48253:SF2">
    <property type="entry name" value="ISOPENICILLIN N SYNTHASE-LIKE FE(2+) 2OG DIOXYGENASE DOMAIN-CONTAINING PROTEIN"/>
    <property type="match status" value="1"/>
</dbReference>
<organism evidence="2 3">
    <name type="scientific">Colocasia esculenta</name>
    <name type="common">Wild taro</name>
    <name type="synonym">Arum esculentum</name>
    <dbReference type="NCBI Taxonomy" id="4460"/>
    <lineage>
        <taxon>Eukaryota</taxon>
        <taxon>Viridiplantae</taxon>
        <taxon>Streptophyta</taxon>
        <taxon>Embryophyta</taxon>
        <taxon>Tracheophyta</taxon>
        <taxon>Spermatophyta</taxon>
        <taxon>Magnoliopsida</taxon>
        <taxon>Liliopsida</taxon>
        <taxon>Araceae</taxon>
        <taxon>Aroideae</taxon>
        <taxon>Colocasieae</taxon>
        <taxon>Colocasia</taxon>
    </lineage>
</organism>
<dbReference type="PANTHER" id="PTHR48253">
    <property type="match status" value="1"/>
</dbReference>
<evidence type="ECO:0000313" key="3">
    <source>
        <dbReference type="Proteomes" id="UP000652761"/>
    </source>
</evidence>
<evidence type="ECO:0000313" key="2">
    <source>
        <dbReference type="EMBL" id="MQL90753.1"/>
    </source>
</evidence>
<gene>
    <name evidence="2" type="ORF">Taro_023357</name>
</gene>
<protein>
    <recommendedName>
        <fullName evidence="4">Isopenicillin N synthase-like Fe(2+) 2OG dioxygenase domain-containing protein</fullName>
    </recommendedName>
</protein>
<dbReference type="EMBL" id="NMUH01001270">
    <property type="protein sequence ID" value="MQL90753.1"/>
    <property type="molecule type" value="Genomic_DNA"/>
</dbReference>
<comment type="caution">
    <text evidence="2">The sequence shown here is derived from an EMBL/GenBank/DDBJ whole genome shotgun (WGS) entry which is preliminary data.</text>
</comment>
<reference evidence="2" key="1">
    <citation type="submission" date="2017-07" db="EMBL/GenBank/DDBJ databases">
        <title>Taro Niue Genome Assembly and Annotation.</title>
        <authorList>
            <person name="Atibalentja N."/>
            <person name="Keating K."/>
            <person name="Fields C.J."/>
        </authorList>
    </citation>
    <scope>NUCLEOTIDE SEQUENCE</scope>
    <source>
        <strain evidence="2">Niue_2</strain>
        <tissue evidence="2">Leaf</tissue>
    </source>
</reference>
<name>A0A843VE88_COLES</name>
<dbReference type="InterPro" id="IPR027443">
    <property type="entry name" value="IPNS-like_sf"/>
</dbReference>
<evidence type="ECO:0000256" key="1">
    <source>
        <dbReference type="SAM" id="MobiDB-lite"/>
    </source>
</evidence>
<dbReference type="SUPFAM" id="SSF51197">
    <property type="entry name" value="Clavaminate synthase-like"/>
    <property type="match status" value="1"/>
</dbReference>
<keyword evidence="3" id="KW-1185">Reference proteome</keyword>
<proteinExistence type="predicted"/>
<dbReference type="Proteomes" id="UP000652761">
    <property type="component" value="Unassembled WGS sequence"/>
</dbReference>
<feature type="region of interest" description="Disordered" evidence="1">
    <location>
        <begin position="229"/>
        <end position="273"/>
    </location>
</feature>
<dbReference type="AlphaFoldDB" id="A0A843VE88"/>